<evidence type="ECO:0000313" key="1">
    <source>
        <dbReference type="EMBL" id="AST57065.1"/>
    </source>
</evidence>
<name>A0A223HXQ9_THETR</name>
<dbReference type="InterPro" id="IPR036779">
    <property type="entry name" value="LysM_dom_sf"/>
</dbReference>
<gene>
    <name evidence="1" type="ORF">Thert_00939</name>
</gene>
<dbReference type="AlphaFoldDB" id="A0A223HXQ9"/>
<accession>A0A223HXQ9</accession>
<dbReference type="PANTHER" id="PTHR33734:SF22">
    <property type="entry name" value="MEMBRANE-BOUND LYTIC MUREIN TRANSGLYCOSYLASE D"/>
    <property type="match status" value="1"/>
</dbReference>
<proteinExistence type="predicted"/>
<dbReference type="PANTHER" id="PTHR33734">
    <property type="entry name" value="LYSM DOMAIN-CONTAINING GPI-ANCHORED PROTEIN 2"/>
    <property type="match status" value="1"/>
</dbReference>
<dbReference type="Proteomes" id="UP000214975">
    <property type="component" value="Chromosome"/>
</dbReference>
<dbReference type="Pfam" id="PF01476">
    <property type="entry name" value="LysM"/>
    <property type="match status" value="2"/>
</dbReference>
<organism evidence="1 2">
    <name type="scientific">Thermoanaerobacterium thermosaccharolyticum</name>
    <name type="common">Clostridium thermosaccharolyticum</name>
    <dbReference type="NCBI Taxonomy" id="1517"/>
    <lineage>
        <taxon>Bacteria</taxon>
        <taxon>Bacillati</taxon>
        <taxon>Bacillota</taxon>
        <taxon>Clostridia</taxon>
        <taxon>Thermoanaerobacterales</taxon>
        <taxon>Thermoanaerobacteraceae</taxon>
        <taxon>Thermoanaerobacterium</taxon>
    </lineage>
</organism>
<dbReference type="PROSITE" id="PS51782">
    <property type="entry name" value="LYSM"/>
    <property type="match status" value="2"/>
</dbReference>
<dbReference type="RefSeq" id="WP_094397015.1">
    <property type="nucleotide sequence ID" value="NZ_CP016893.1"/>
</dbReference>
<dbReference type="InterPro" id="IPR018392">
    <property type="entry name" value="LysM"/>
</dbReference>
<reference evidence="1 2" key="1">
    <citation type="submission" date="2016-08" db="EMBL/GenBank/DDBJ databases">
        <title>A novel genetic cassette of butanologenic Thermoanaerobacterium thermosaccharolyticum that directly convert cellulose to butanol.</title>
        <authorList>
            <person name="Li T."/>
            <person name="He J."/>
        </authorList>
    </citation>
    <scope>NUCLEOTIDE SEQUENCE [LARGE SCALE GENOMIC DNA]</scope>
    <source>
        <strain evidence="1 2">TG57</strain>
    </source>
</reference>
<dbReference type="SUPFAM" id="SSF54106">
    <property type="entry name" value="LysM domain"/>
    <property type="match status" value="2"/>
</dbReference>
<sequence length="116" mass="12759">MPYCPSGRYYTIAPGDTLWLISQKINRPVEDIIKENPGIDPNRLMVGQVICLPPIIPYGKTTECPTGIYWEVAPGDTLYKIAKTVGTTVDKIFALNPYIDPNNLVVGQVICLPIPG</sequence>
<dbReference type="CDD" id="cd00118">
    <property type="entry name" value="LysM"/>
    <property type="match status" value="2"/>
</dbReference>
<dbReference type="EMBL" id="CP016893">
    <property type="protein sequence ID" value="AST57065.1"/>
    <property type="molecule type" value="Genomic_DNA"/>
</dbReference>
<dbReference type="Gene3D" id="3.10.350.10">
    <property type="entry name" value="LysM domain"/>
    <property type="match status" value="2"/>
</dbReference>
<dbReference type="SMART" id="SM00257">
    <property type="entry name" value="LysM"/>
    <property type="match status" value="2"/>
</dbReference>
<protein>
    <submittedName>
        <fullName evidence="1">Peptidoglycan-binding protein</fullName>
    </submittedName>
</protein>
<evidence type="ECO:0000313" key="2">
    <source>
        <dbReference type="Proteomes" id="UP000214975"/>
    </source>
</evidence>